<keyword evidence="2" id="KW-0808">Transferase</keyword>
<dbReference type="PANTHER" id="PTHR43300">
    <property type="entry name" value="ACETYLTRANSFERASE"/>
    <property type="match status" value="1"/>
</dbReference>
<name>A0A202B593_CHRVL</name>
<comment type="caution">
    <text evidence="5">The sequence shown here is derived from an EMBL/GenBank/DDBJ whole genome shotgun (WGS) entry which is preliminary data.</text>
</comment>
<evidence type="ECO:0000256" key="1">
    <source>
        <dbReference type="ARBA" id="ARBA00007274"/>
    </source>
</evidence>
<dbReference type="InterPro" id="IPR050179">
    <property type="entry name" value="Trans_hexapeptide_repeat"/>
</dbReference>
<evidence type="ECO:0000256" key="4">
    <source>
        <dbReference type="ARBA" id="ARBA00023315"/>
    </source>
</evidence>
<dbReference type="InterPro" id="IPR018357">
    <property type="entry name" value="Hexapep_transf_CS"/>
</dbReference>
<gene>
    <name evidence="5" type="ORF">CBW21_17960</name>
</gene>
<organism evidence="5 6">
    <name type="scientific">Chromobacterium violaceum</name>
    <dbReference type="NCBI Taxonomy" id="536"/>
    <lineage>
        <taxon>Bacteria</taxon>
        <taxon>Pseudomonadati</taxon>
        <taxon>Pseudomonadota</taxon>
        <taxon>Betaproteobacteria</taxon>
        <taxon>Neisseriales</taxon>
        <taxon>Chromobacteriaceae</taxon>
        <taxon>Chromobacterium</taxon>
    </lineage>
</organism>
<accession>A0A202B593</accession>
<keyword evidence="3" id="KW-0677">Repeat</keyword>
<dbReference type="Gene3D" id="2.160.10.10">
    <property type="entry name" value="Hexapeptide repeat proteins"/>
    <property type="match status" value="2"/>
</dbReference>
<protein>
    <submittedName>
        <fullName evidence="5">Uncharacterized protein</fullName>
    </submittedName>
</protein>
<dbReference type="EMBL" id="NHOO01000017">
    <property type="protein sequence ID" value="OVE46531.1"/>
    <property type="molecule type" value="Genomic_DNA"/>
</dbReference>
<dbReference type="PANTHER" id="PTHR43300:SF11">
    <property type="entry name" value="ACETYLTRANSFERASE RV3034C-RELATED"/>
    <property type="match status" value="1"/>
</dbReference>
<keyword evidence="6" id="KW-1185">Reference proteome</keyword>
<evidence type="ECO:0000256" key="3">
    <source>
        <dbReference type="ARBA" id="ARBA00022737"/>
    </source>
</evidence>
<dbReference type="SUPFAM" id="SSF51161">
    <property type="entry name" value="Trimeric LpxA-like enzymes"/>
    <property type="match status" value="1"/>
</dbReference>
<dbReference type="AlphaFoldDB" id="A0A202B593"/>
<dbReference type="GO" id="GO:0016746">
    <property type="term" value="F:acyltransferase activity"/>
    <property type="evidence" value="ECO:0007669"/>
    <property type="project" value="UniProtKB-KW"/>
</dbReference>
<evidence type="ECO:0000256" key="2">
    <source>
        <dbReference type="ARBA" id="ARBA00022679"/>
    </source>
</evidence>
<sequence>MLIKAFIHNLYFLWFFLIKKLKYPSCNIETNFILPGVKLGRGVIVRKNVKIYRNVSIGDHTFINEDSRIDPNTESIGKFCSISHGVKIGLGPHPLLFFSTSPLFYQRYRGLVGSDFYDEFADKGYTRIGHDVFIAANAVIVSGVEIGHGAVVAAGSVVTKNVPPYAVVGGVPARIIKYRFDEDTIEKLLKSKWWNKDINILARNAANGFDIDVFLDSLEE</sequence>
<dbReference type="RefSeq" id="WP_080509079.1">
    <property type="nucleotide sequence ID" value="NZ_JABXOB010000012.1"/>
</dbReference>
<dbReference type="Pfam" id="PF00132">
    <property type="entry name" value="Hexapep"/>
    <property type="match status" value="1"/>
</dbReference>
<dbReference type="PROSITE" id="PS00101">
    <property type="entry name" value="HEXAPEP_TRANSFERASES"/>
    <property type="match status" value="1"/>
</dbReference>
<dbReference type="CDD" id="cd03349">
    <property type="entry name" value="LbH_XAT"/>
    <property type="match status" value="1"/>
</dbReference>
<dbReference type="InterPro" id="IPR011004">
    <property type="entry name" value="Trimer_LpxA-like_sf"/>
</dbReference>
<proteinExistence type="inferred from homology"/>
<dbReference type="Proteomes" id="UP000196342">
    <property type="component" value="Unassembled WGS sequence"/>
</dbReference>
<keyword evidence="4" id="KW-0012">Acyltransferase</keyword>
<comment type="similarity">
    <text evidence="1">Belongs to the transferase hexapeptide repeat family.</text>
</comment>
<dbReference type="InterPro" id="IPR001451">
    <property type="entry name" value="Hexapep"/>
</dbReference>
<evidence type="ECO:0000313" key="6">
    <source>
        <dbReference type="Proteomes" id="UP000196342"/>
    </source>
</evidence>
<reference evidence="5 6" key="1">
    <citation type="submission" date="2017-05" db="EMBL/GenBank/DDBJ databases">
        <title>Chromobacterium violaceum GHPS1 isolated from Hydrocarbon polluted soil in French Guiana display an awesome secondary metabolite arsenal and a battery of drug and heavy-metal-resistance and detoxification of xenobiotics proteins.</title>
        <authorList>
            <person name="Belbahri L."/>
        </authorList>
    </citation>
    <scope>NUCLEOTIDE SEQUENCE [LARGE SCALE GENOMIC DNA]</scope>
    <source>
        <strain evidence="5 6">GHPS1</strain>
    </source>
</reference>
<evidence type="ECO:0000313" key="5">
    <source>
        <dbReference type="EMBL" id="OVE46531.1"/>
    </source>
</evidence>